<dbReference type="Pfam" id="PF10547">
    <property type="entry name" value="P22_AR_N"/>
    <property type="match status" value="1"/>
</dbReference>
<evidence type="ECO:0008006" key="5">
    <source>
        <dbReference type="Google" id="ProtNLM"/>
    </source>
</evidence>
<feature type="domain" description="Bacteriophage P22 antirepressor protein C-terminal" evidence="2">
    <location>
        <begin position="205"/>
        <end position="273"/>
    </location>
</feature>
<dbReference type="EMBL" id="CP010029">
    <property type="protein sequence ID" value="ANI28274.1"/>
    <property type="molecule type" value="Genomic_DNA"/>
</dbReference>
<dbReference type="PRINTS" id="PR01994">
    <property type="entry name" value="ANTIREPRESSR"/>
</dbReference>
<dbReference type="Pfam" id="PF10548">
    <property type="entry name" value="P22_AR_C"/>
    <property type="match status" value="1"/>
</dbReference>
<dbReference type="Proteomes" id="UP000266744">
    <property type="component" value="Chromosome"/>
</dbReference>
<dbReference type="RefSeq" id="WP_064512189.1">
    <property type="nucleotide sequence ID" value="NZ_CP010029.1"/>
</dbReference>
<evidence type="ECO:0000313" key="3">
    <source>
        <dbReference type="EMBL" id="ANI28274.1"/>
    </source>
</evidence>
<proteinExistence type="predicted"/>
<evidence type="ECO:0000259" key="2">
    <source>
        <dbReference type="Pfam" id="PF10548"/>
    </source>
</evidence>
<evidence type="ECO:0000313" key="4">
    <source>
        <dbReference type="Proteomes" id="UP000266744"/>
    </source>
</evidence>
<organism evidence="3 4">
    <name type="scientific">Yersinia entomophaga</name>
    <dbReference type="NCBI Taxonomy" id="935293"/>
    <lineage>
        <taxon>Bacteria</taxon>
        <taxon>Pseudomonadati</taxon>
        <taxon>Pseudomonadota</taxon>
        <taxon>Gammaproteobacteria</taxon>
        <taxon>Enterobacterales</taxon>
        <taxon>Yersiniaceae</taxon>
        <taxon>Yersinia</taxon>
    </lineage>
</organism>
<keyword evidence="4" id="KW-1185">Reference proteome</keyword>
<feature type="domain" description="Antirepressor protein ant N-terminal" evidence="1">
    <location>
        <begin position="12"/>
        <end position="122"/>
    </location>
</feature>
<dbReference type="InterPro" id="IPR018875">
    <property type="entry name" value="Antirepressor_Ant_N"/>
</dbReference>
<evidence type="ECO:0000259" key="1">
    <source>
        <dbReference type="Pfam" id="PF10547"/>
    </source>
</evidence>
<gene>
    <name evidence="3" type="ORF">PL78_00265</name>
</gene>
<protein>
    <recommendedName>
        <fullName evidence="5">Antirepressor</fullName>
    </recommendedName>
</protein>
<dbReference type="InterPro" id="IPR018876">
    <property type="entry name" value="Phage_P22_antirepressor_C"/>
</dbReference>
<sequence>MSSIATQISTINVPFHGQSLATIFHDGQPFVAMRPIIENIGIDWTGQLVKLKNQKEKFGCRDISTPTKGGIQKMICIPLRKLNGWLFSINPEKVRADIKDKLIQYQEECFSVLYEYWSKGEVKPKVSKTTVNERTPLRDAVNMLVGKKGLRYDDAYNMVHQRFNIDSIDELELNQIPLAVEYIHRVVLDGEYLGKQEAVPATVKQVQFTNDELCALSWLWLVADKMRRHAEETYPALKQLESKYAGDACDIAREFKYWLGNTESILSRETRHIAKPSGREGCYSSLAYLRENHWNPLPR</sequence>
<accession>A0ABM6BFZ7</accession>
<name>A0ABM6BFZ7_YERET</name>
<reference evidence="3 4" key="1">
    <citation type="journal article" date="2016" name="Toxins">
        <title>The Draft Genome Sequence of the Yersinia entomophaga Entomopathogenic Type Strain MH96T.</title>
        <authorList>
            <person name="Hurst M.R."/>
            <person name="Beattie A."/>
            <person name="Altermann E."/>
            <person name="Moraga R.M."/>
            <person name="Harper L.A."/>
            <person name="Calder J."/>
            <person name="Laugraud A."/>
        </authorList>
    </citation>
    <scope>NUCLEOTIDE SEQUENCE [LARGE SCALE GENOMIC DNA]</scope>
    <source>
        <strain evidence="3 4">MH96</strain>
    </source>
</reference>